<reference evidence="3" key="1">
    <citation type="submission" date="2023-01" db="EMBL/GenBank/DDBJ databases">
        <title>Metagenome sequencing of chrysophaentin producing Chrysophaeum taylorii.</title>
        <authorList>
            <person name="Davison J."/>
            <person name="Bewley C."/>
        </authorList>
    </citation>
    <scope>NUCLEOTIDE SEQUENCE</scope>
    <source>
        <strain evidence="3">NIES-1699</strain>
    </source>
</reference>
<proteinExistence type="predicted"/>
<dbReference type="AlphaFoldDB" id="A0AAD7ULG1"/>
<organism evidence="3 4">
    <name type="scientific">Chrysophaeum taylorii</name>
    <dbReference type="NCBI Taxonomy" id="2483200"/>
    <lineage>
        <taxon>Eukaryota</taxon>
        <taxon>Sar</taxon>
        <taxon>Stramenopiles</taxon>
        <taxon>Ochrophyta</taxon>
        <taxon>Pelagophyceae</taxon>
        <taxon>Pelagomonadales</taxon>
        <taxon>Pelagomonadaceae</taxon>
        <taxon>Chrysophaeum</taxon>
    </lineage>
</organism>
<feature type="compositionally biased region" description="Basic and acidic residues" evidence="2">
    <location>
        <begin position="559"/>
        <end position="569"/>
    </location>
</feature>
<dbReference type="EMBL" id="JAQMWT010000161">
    <property type="protein sequence ID" value="KAJ8608749.1"/>
    <property type="molecule type" value="Genomic_DNA"/>
</dbReference>
<feature type="non-terminal residue" evidence="3">
    <location>
        <position position="578"/>
    </location>
</feature>
<feature type="region of interest" description="Disordered" evidence="2">
    <location>
        <begin position="559"/>
        <end position="578"/>
    </location>
</feature>
<name>A0AAD7ULG1_9STRA</name>
<feature type="coiled-coil region" evidence="1">
    <location>
        <begin position="124"/>
        <end position="166"/>
    </location>
</feature>
<dbReference type="Proteomes" id="UP001230188">
    <property type="component" value="Unassembled WGS sequence"/>
</dbReference>
<protein>
    <submittedName>
        <fullName evidence="3">Uncharacterized protein</fullName>
    </submittedName>
</protein>
<accession>A0AAD7ULG1</accession>
<evidence type="ECO:0000313" key="3">
    <source>
        <dbReference type="EMBL" id="KAJ8608749.1"/>
    </source>
</evidence>
<sequence>MEGSFSSKGGLVLLRAAEKRAERMEEELGAAREALELCRLDAEAAMLEREEAVEALEVAEERAAAALVTGDEEVESLRRALGDLAAASAREAAVWTARHAAAEACGAAAVAYGVAWREAREPELEELLERRRDEAAEVVEHLAEKNAVLEETEAMLRARLDDLEVESQVLRDLDDAQASEIAALGSEIGAARHRADVAEAKALRLAAAAESLAADGDALRDAARRALADRDAEAARSRDDVRARPARAFVPSPPRSGEVREFLAARARRIEAPAADLAALVDAPVADAAACADVARAVSALELCESREALRASVARARDALGRYADRCGGRPPARLASELLAARAASEVVAASLGDRHVAAMGLRRALAALDAAAEPRLPPDGDDDGEDLLLFEPTAALWRPVWAGGVVDAANALALADEIRAALIAPGGRDAEALATIAVACHRGDRRVLEMPARCRLDDAALATARSDRRDARDAATAARNVALDRSEAASAAGDARSRELDRLLQASLRRAATLDARRADLDAQLAASTRRATALAEARDSDATALRRLESETENLRRALDAKLDPPQKGPATPT</sequence>
<feature type="coiled-coil region" evidence="1">
    <location>
        <begin position="14"/>
        <end position="62"/>
    </location>
</feature>
<keyword evidence="4" id="KW-1185">Reference proteome</keyword>
<comment type="caution">
    <text evidence="3">The sequence shown here is derived from an EMBL/GenBank/DDBJ whole genome shotgun (WGS) entry which is preliminary data.</text>
</comment>
<keyword evidence="1" id="KW-0175">Coiled coil</keyword>
<gene>
    <name evidence="3" type="ORF">CTAYLR_007818</name>
</gene>
<evidence type="ECO:0000313" key="4">
    <source>
        <dbReference type="Proteomes" id="UP001230188"/>
    </source>
</evidence>
<evidence type="ECO:0000256" key="2">
    <source>
        <dbReference type="SAM" id="MobiDB-lite"/>
    </source>
</evidence>
<evidence type="ECO:0000256" key="1">
    <source>
        <dbReference type="SAM" id="Coils"/>
    </source>
</evidence>